<accession>A0A6N2KTG0</accession>
<dbReference type="EMBL" id="CAADRP010000721">
    <property type="protein sequence ID" value="VFU31490.1"/>
    <property type="molecule type" value="Genomic_DNA"/>
</dbReference>
<protein>
    <submittedName>
        <fullName evidence="1">Uncharacterized protein</fullName>
    </submittedName>
</protein>
<proteinExistence type="predicted"/>
<sequence length="148" mass="17133">MAYFGFTRSFGNHDWRCEYMHYFKGEHSHLGPPIYPYILCLYGGANVLRYGSCFAFFWAFHFHFWRYGRDRRYLAPKGIGGFRSLGKSLFLIPYSPFIRSCRNLGSSCYTRGEEKRAVYALAATVFTGSSILRLSRNGHIIEAPSYFG</sequence>
<organism evidence="1">
    <name type="scientific">Salix viminalis</name>
    <name type="common">Common osier</name>
    <name type="synonym">Basket willow</name>
    <dbReference type="NCBI Taxonomy" id="40686"/>
    <lineage>
        <taxon>Eukaryota</taxon>
        <taxon>Viridiplantae</taxon>
        <taxon>Streptophyta</taxon>
        <taxon>Embryophyta</taxon>
        <taxon>Tracheophyta</taxon>
        <taxon>Spermatophyta</taxon>
        <taxon>Magnoliopsida</taxon>
        <taxon>eudicotyledons</taxon>
        <taxon>Gunneridae</taxon>
        <taxon>Pentapetalae</taxon>
        <taxon>rosids</taxon>
        <taxon>fabids</taxon>
        <taxon>Malpighiales</taxon>
        <taxon>Salicaceae</taxon>
        <taxon>Saliceae</taxon>
        <taxon>Salix</taxon>
    </lineage>
</organism>
<dbReference type="AlphaFoldDB" id="A0A6N2KTG0"/>
<gene>
    <name evidence="1" type="ORF">SVIM_LOCUS132277</name>
</gene>
<evidence type="ECO:0000313" key="1">
    <source>
        <dbReference type="EMBL" id="VFU31490.1"/>
    </source>
</evidence>
<name>A0A6N2KTG0_SALVM</name>
<reference evidence="1" key="1">
    <citation type="submission" date="2019-03" db="EMBL/GenBank/DDBJ databases">
        <authorList>
            <person name="Mank J."/>
            <person name="Almeida P."/>
        </authorList>
    </citation>
    <scope>NUCLEOTIDE SEQUENCE</scope>
    <source>
        <strain evidence="1">78183</strain>
    </source>
</reference>